<protein>
    <recommendedName>
        <fullName evidence="6">Beta-xylanase</fullName>
        <ecNumber evidence="6">3.2.1.8</ecNumber>
    </recommendedName>
</protein>
<feature type="region of interest" description="Disordered" evidence="7">
    <location>
        <begin position="482"/>
        <end position="506"/>
    </location>
</feature>
<accession>A0A5M6DM19</accession>
<feature type="region of interest" description="Disordered" evidence="7">
    <location>
        <begin position="122"/>
        <end position="148"/>
    </location>
</feature>
<keyword evidence="3 6" id="KW-0326">Glycosidase</keyword>
<evidence type="ECO:0000256" key="5">
    <source>
        <dbReference type="PROSITE-ProRule" id="PRU10061"/>
    </source>
</evidence>
<evidence type="ECO:0000256" key="2">
    <source>
        <dbReference type="ARBA" id="ARBA00023277"/>
    </source>
</evidence>
<keyword evidence="11" id="KW-1185">Reference proteome</keyword>
<dbReference type="GO" id="GO:0031176">
    <property type="term" value="F:endo-1,4-beta-xylanase activity"/>
    <property type="evidence" value="ECO:0007669"/>
    <property type="project" value="UniProtKB-EC"/>
</dbReference>
<dbReference type="InterPro" id="IPR044846">
    <property type="entry name" value="GH10"/>
</dbReference>
<evidence type="ECO:0000256" key="8">
    <source>
        <dbReference type="SAM" id="SignalP"/>
    </source>
</evidence>
<dbReference type="EMBL" id="VWOX01000001">
    <property type="protein sequence ID" value="KAA5547269.1"/>
    <property type="molecule type" value="Genomic_DNA"/>
</dbReference>
<keyword evidence="1 6" id="KW-0378">Hydrolase</keyword>
<comment type="similarity">
    <text evidence="6">Belongs to the glycosyl hydrolase 10 (cellulase F) family.</text>
</comment>
<feature type="active site" description="Nucleophile" evidence="5">
    <location>
        <position position="395"/>
    </location>
</feature>
<dbReference type="PROSITE" id="PS51760">
    <property type="entry name" value="GH10_2"/>
    <property type="match status" value="1"/>
</dbReference>
<evidence type="ECO:0000313" key="10">
    <source>
        <dbReference type="EMBL" id="KAA5547269.1"/>
    </source>
</evidence>
<dbReference type="Gene3D" id="3.20.20.80">
    <property type="entry name" value="Glycosidases"/>
    <property type="match status" value="1"/>
</dbReference>
<dbReference type="GO" id="GO:0045493">
    <property type="term" value="P:xylan catabolic process"/>
    <property type="evidence" value="ECO:0007669"/>
    <property type="project" value="UniProtKB-KW"/>
</dbReference>
<dbReference type="SUPFAM" id="SSF51445">
    <property type="entry name" value="(Trans)glycosidases"/>
    <property type="match status" value="1"/>
</dbReference>
<evidence type="ECO:0000256" key="7">
    <source>
        <dbReference type="SAM" id="MobiDB-lite"/>
    </source>
</evidence>
<feature type="signal peptide" evidence="8">
    <location>
        <begin position="1"/>
        <end position="21"/>
    </location>
</feature>
<evidence type="ECO:0000256" key="6">
    <source>
        <dbReference type="RuleBase" id="RU361174"/>
    </source>
</evidence>
<feature type="domain" description="GH10" evidence="9">
    <location>
        <begin position="153"/>
        <end position="484"/>
    </location>
</feature>
<evidence type="ECO:0000256" key="3">
    <source>
        <dbReference type="ARBA" id="ARBA00023295"/>
    </source>
</evidence>
<evidence type="ECO:0000313" key="11">
    <source>
        <dbReference type="Proteomes" id="UP000324479"/>
    </source>
</evidence>
<dbReference type="InterPro" id="IPR001000">
    <property type="entry name" value="GH10_dom"/>
</dbReference>
<dbReference type="PRINTS" id="PR00134">
    <property type="entry name" value="GLHYDRLASE10"/>
</dbReference>
<keyword evidence="8" id="KW-0732">Signal</keyword>
<organism evidence="10 11">
    <name type="scientific">Roseiconus nitratireducens</name>
    <dbReference type="NCBI Taxonomy" id="2605748"/>
    <lineage>
        <taxon>Bacteria</taxon>
        <taxon>Pseudomonadati</taxon>
        <taxon>Planctomycetota</taxon>
        <taxon>Planctomycetia</taxon>
        <taxon>Pirellulales</taxon>
        <taxon>Pirellulaceae</taxon>
        <taxon>Roseiconus</taxon>
    </lineage>
</organism>
<keyword evidence="4 6" id="KW-0624">Polysaccharide degradation</keyword>
<evidence type="ECO:0000259" key="9">
    <source>
        <dbReference type="PROSITE" id="PS51760"/>
    </source>
</evidence>
<dbReference type="SMART" id="SM00633">
    <property type="entry name" value="Glyco_10"/>
    <property type="match status" value="1"/>
</dbReference>
<dbReference type="PANTHER" id="PTHR31490:SF90">
    <property type="entry name" value="ENDO-1,4-BETA-XYLANASE A"/>
    <property type="match status" value="1"/>
</dbReference>
<evidence type="ECO:0000256" key="4">
    <source>
        <dbReference type="ARBA" id="ARBA00023326"/>
    </source>
</evidence>
<dbReference type="Pfam" id="PF00331">
    <property type="entry name" value="Glyco_hydro_10"/>
    <property type="match status" value="1"/>
</dbReference>
<comment type="caution">
    <text evidence="10">The sequence shown here is derived from an EMBL/GenBank/DDBJ whole genome shotgun (WGS) entry which is preliminary data.</text>
</comment>
<gene>
    <name evidence="10" type="ORF">FYK55_02405</name>
</gene>
<reference evidence="10 11" key="1">
    <citation type="submission" date="2019-08" db="EMBL/GenBank/DDBJ databases">
        <authorList>
            <person name="Dhanesh K."/>
            <person name="Kumar G."/>
            <person name="Sasikala C."/>
            <person name="Venkata Ramana C."/>
        </authorList>
    </citation>
    <scope>NUCLEOTIDE SEQUENCE [LARGE SCALE GENOMIC DNA]</scope>
    <source>
        <strain evidence="10 11">JC645</strain>
    </source>
</reference>
<sequence>MLMRTLAWMQCCLLCVTVAMAQDRSASDPQESPEKLAGTWHCQFETPFGVQTYHLHFTEDDRGGTTANAEVESGDQTREVQFSDVKRRGDSISFAEVRQFGEREFRIDYQAELQGRDLLVSRSFGERGGQESTATREPPKPVPAASTEPVVEVEIDRLIKDAFKDSFLIGMAGDLPTRYSDAELKLAAEHFGSITPENCMKPERIHPAENRWQFEQSDALVNWARKNGMTVHGHTLVWHAQTPNWFFEGDDSETIKQRMKNHIETLVGHYKGQVQSWDVVNEAISDGGDAKTAETEHLRDSNWLRALGPDFLTLAFKYARQADPDAVLYYNDYNIESGPKHASSLVLLKRLLDQGAPIDAVGIQGHWRSGRVPFDDIEKAITDYASLGLKVSITELDVTIRGESGGQFGRRRFRSSAPPSLEDLNAQAEDYAKLFAIFEKHQNVIERVSFWGLNDRRTWRRGQHPLLFDANNHPKPAYAAIVRESGPSGGDEASVPSGQIEVEDGE</sequence>
<dbReference type="PROSITE" id="PS00591">
    <property type="entry name" value="GH10_1"/>
    <property type="match status" value="1"/>
</dbReference>
<evidence type="ECO:0000256" key="1">
    <source>
        <dbReference type="ARBA" id="ARBA00022801"/>
    </source>
</evidence>
<dbReference type="AlphaFoldDB" id="A0A5M6DM19"/>
<dbReference type="PANTHER" id="PTHR31490">
    <property type="entry name" value="GLYCOSYL HYDROLASE"/>
    <property type="match status" value="1"/>
</dbReference>
<dbReference type="EC" id="3.2.1.8" evidence="6"/>
<comment type="catalytic activity">
    <reaction evidence="6">
        <text>Endohydrolysis of (1-&gt;4)-beta-D-xylosidic linkages in xylans.</text>
        <dbReference type="EC" id="3.2.1.8"/>
    </reaction>
</comment>
<dbReference type="InterPro" id="IPR031158">
    <property type="entry name" value="GH10_AS"/>
</dbReference>
<proteinExistence type="inferred from homology"/>
<keyword evidence="10" id="KW-0858">Xylan degradation</keyword>
<dbReference type="InterPro" id="IPR017853">
    <property type="entry name" value="GH"/>
</dbReference>
<dbReference type="Proteomes" id="UP000324479">
    <property type="component" value="Unassembled WGS sequence"/>
</dbReference>
<name>A0A5M6DM19_9BACT</name>
<keyword evidence="2 6" id="KW-0119">Carbohydrate metabolism</keyword>
<feature type="chain" id="PRO_5024410199" description="Beta-xylanase" evidence="8">
    <location>
        <begin position="22"/>
        <end position="506"/>
    </location>
</feature>